<feature type="compositionally biased region" description="Polar residues" evidence="2">
    <location>
        <begin position="1183"/>
        <end position="1196"/>
    </location>
</feature>
<name>A0A9D4M2X9_DREPO</name>
<sequence length="1378" mass="152593">MGQNQSQGPDGFPNHYLNLEPNSRIKDDKHGGCCESDKKDVFKKTSTTTQDMEQFRCVKTRIDKLIEDCLICENTVEDKLPKKDKTDITIQDFKSELKAEIKKEKVETHDNDLEKSANEEKDAAENKDVGDDNASAGNSDGKDGKGAKSEQKDKGPLDQMKVSDIISEMVSTEFTASHMYQLQKKTITTFNTFIDKVLDSTLQKAIIQEEVKTSEPSIIKLCTQSMISGDKESESNMKLKSGNNDKLSGTGGVNTVNTENMVKKTKITLKDHIEKLLEESIQKEMFSDNNKDDIIWKEGTGHKSETFNAQGILNDMILQGLKGGASKERPQNETGPRLNIDNVNKNQRSFKPMEKLVSTHIPSGYNGVVPAKDTHLNEKVPQKFANYDPLHGPHNHHSVDHDIRHGYKDTRFIDKREIRDQNTIHQPYTPASRLMLPNRSEHMAGKLVPRHADPSYNHLHPYTANEYFRGGFMSVGRLSPGHAYNSRDGKPVHHPRDCGCSICLGNSHQSHLASKLEPHFEPSIEKHSPNLPLHLEKHSQNVTPHLSSMEKHLQNLPPHLSHIYGQMMPASGQAHATHSPKYSPNQPVPKLVPPHPSKEHIMHLMPPSDGLTAGIPNNRRGSFSESSVAVPTPVYCRNNSDETIQHEGRYYKTPPMGPGNISVHAHPVMTSERPSPGLNVNYSPRQKEFNRTLSSQSGGSDNSDSPLDLSVKRSSQEPMRTRSASYSAHIPGPSKRGNGPNVNSFIKHLENSVDKYWQESNSPESSPPGISPQSQKYLHPNAEHRGASPSSFYQSQSPNMTSPQGSVVPPQQRFPSPHFAGGITLGQPLVNLERERNTRPTGEATHIPSFRTSPSSSQATGNQLSGNSGYMEASRSASNNVSKHEPIQNIIGQHDPNDILYLICRLCSQTYGSPYAFKKHFRSNHGFEPRNEHTIVQTISATKTAMHVPLRTELQEVNFVQQSQVEKCPTPNAEVCRKWYAHNKGSLSPDETKSQASSEDGETNFVQKSSTCDKSETKCLECPECGKTFQLNDFGSYKRHCRQHGGTKLNGPFTCSHCHSHFSDQKLLKEHDMLHLKDVSGEMKQNFSLGADSKFNTKIESPQTGSPCSLPCNNVKFENYVAQSDHSCPPGRTSELVNLGRTNISCENISTDKIKREGTPATKSRQSPEIGTSHSGVMKSAAESMTSQVCPDSSWDNVVKGDATSNNPDDACAASEECSSPKSESAQKGEEVYDRKTKVSAQNSESSDGNTEDSQDYSGLYKHKKFFRKRDSLSSQDGPEAKVSRLDNNDSDSSSVKAQVHVSGKVAGVVNSDSCDSSGLSDNGTTTSSVVDKTKRAFGKVVEVKEEKSPVVETKLEARHNLPFVWDRPIRAQNKQLL</sequence>
<keyword evidence="1" id="KW-0862">Zinc</keyword>
<feature type="compositionally biased region" description="Low complexity" evidence="2">
    <location>
        <begin position="694"/>
        <end position="705"/>
    </location>
</feature>
<dbReference type="Gene3D" id="3.30.160.60">
    <property type="entry name" value="Classic Zinc Finger"/>
    <property type="match status" value="1"/>
</dbReference>
<feature type="domain" description="C2H2-type" evidence="3">
    <location>
        <begin position="1053"/>
        <end position="1080"/>
    </location>
</feature>
<feature type="region of interest" description="Disordered" evidence="2">
    <location>
        <begin position="1150"/>
        <end position="1299"/>
    </location>
</feature>
<feature type="region of interest" description="Disordered" evidence="2">
    <location>
        <begin position="105"/>
        <end position="161"/>
    </location>
</feature>
<dbReference type="PROSITE" id="PS00028">
    <property type="entry name" value="ZINC_FINGER_C2H2_1"/>
    <property type="match status" value="2"/>
</dbReference>
<feature type="compositionally biased region" description="Polar residues" evidence="2">
    <location>
        <begin position="788"/>
        <end position="805"/>
    </location>
</feature>
<dbReference type="PROSITE" id="PS50157">
    <property type="entry name" value="ZINC_FINGER_C2H2_2"/>
    <property type="match status" value="1"/>
</dbReference>
<feature type="region of interest" description="Disordered" evidence="2">
    <location>
        <begin position="324"/>
        <end position="343"/>
    </location>
</feature>
<feature type="compositionally biased region" description="Polar residues" evidence="2">
    <location>
        <begin position="716"/>
        <end position="726"/>
    </location>
</feature>
<keyword evidence="1" id="KW-0863">Zinc-finger</keyword>
<reference evidence="4" key="1">
    <citation type="journal article" date="2019" name="bioRxiv">
        <title>The Genome of the Zebra Mussel, Dreissena polymorpha: A Resource for Invasive Species Research.</title>
        <authorList>
            <person name="McCartney M.A."/>
            <person name="Auch B."/>
            <person name="Kono T."/>
            <person name="Mallez S."/>
            <person name="Zhang Y."/>
            <person name="Obille A."/>
            <person name="Becker A."/>
            <person name="Abrahante J.E."/>
            <person name="Garbe J."/>
            <person name="Badalamenti J.P."/>
            <person name="Herman A."/>
            <person name="Mangelson H."/>
            <person name="Liachko I."/>
            <person name="Sullivan S."/>
            <person name="Sone E.D."/>
            <person name="Koren S."/>
            <person name="Silverstein K.A.T."/>
            <person name="Beckman K.B."/>
            <person name="Gohl D.M."/>
        </authorList>
    </citation>
    <scope>NUCLEOTIDE SEQUENCE</scope>
    <source>
        <strain evidence="4">Duluth1</strain>
        <tissue evidence="4">Whole animal</tissue>
    </source>
</reference>
<feature type="compositionally biased region" description="Polar residues" evidence="2">
    <location>
        <begin position="1161"/>
        <end position="1175"/>
    </location>
</feature>
<feature type="region of interest" description="Disordered" evidence="2">
    <location>
        <begin position="1"/>
        <end position="31"/>
    </location>
</feature>
<proteinExistence type="predicted"/>
<feature type="compositionally biased region" description="Polar residues" evidence="2">
    <location>
        <begin position="850"/>
        <end position="868"/>
    </location>
</feature>
<dbReference type="EMBL" id="JAIWYP010000002">
    <property type="protein sequence ID" value="KAH3868729.1"/>
    <property type="molecule type" value="Genomic_DNA"/>
</dbReference>
<dbReference type="GO" id="GO:0008270">
    <property type="term" value="F:zinc ion binding"/>
    <property type="evidence" value="ECO:0007669"/>
    <property type="project" value="UniProtKB-KW"/>
</dbReference>
<feature type="compositionally biased region" description="Basic and acidic residues" evidence="2">
    <location>
        <begin position="105"/>
        <end position="130"/>
    </location>
</feature>
<dbReference type="SMART" id="SM00355">
    <property type="entry name" value="ZnF_C2H2"/>
    <property type="match status" value="3"/>
</dbReference>
<comment type="caution">
    <text evidence="4">The sequence shown here is derived from an EMBL/GenBank/DDBJ whole genome shotgun (WGS) entry which is preliminary data.</text>
</comment>
<evidence type="ECO:0000313" key="5">
    <source>
        <dbReference type="Proteomes" id="UP000828390"/>
    </source>
</evidence>
<accession>A0A9D4M2X9</accession>
<feature type="region of interest" description="Disordered" evidence="2">
    <location>
        <begin position="986"/>
        <end position="1007"/>
    </location>
</feature>
<protein>
    <recommendedName>
        <fullName evidence="3">C2H2-type domain-containing protein</fullName>
    </recommendedName>
</protein>
<reference evidence="4" key="2">
    <citation type="submission" date="2020-11" db="EMBL/GenBank/DDBJ databases">
        <authorList>
            <person name="McCartney M.A."/>
            <person name="Auch B."/>
            <person name="Kono T."/>
            <person name="Mallez S."/>
            <person name="Becker A."/>
            <person name="Gohl D.M."/>
            <person name="Silverstein K.A.T."/>
            <person name="Koren S."/>
            <person name="Bechman K.B."/>
            <person name="Herman A."/>
            <person name="Abrahante J.E."/>
            <person name="Garbe J."/>
        </authorList>
    </citation>
    <scope>NUCLEOTIDE SEQUENCE</scope>
    <source>
        <strain evidence="4">Duluth1</strain>
        <tissue evidence="4">Whole animal</tissue>
    </source>
</reference>
<feature type="compositionally biased region" description="Polar residues" evidence="2">
    <location>
        <begin position="994"/>
        <end position="1007"/>
    </location>
</feature>
<feature type="region of interest" description="Disordered" evidence="2">
    <location>
        <begin position="230"/>
        <end position="253"/>
    </location>
</feature>
<dbReference type="InterPro" id="IPR013087">
    <property type="entry name" value="Znf_C2H2_type"/>
</dbReference>
<feature type="region of interest" description="Disordered" evidence="2">
    <location>
        <begin position="648"/>
        <end position="881"/>
    </location>
</feature>
<gene>
    <name evidence="4" type="ORF">DPMN_031881</name>
</gene>
<evidence type="ECO:0000256" key="2">
    <source>
        <dbReference type="SAM" id="MobiDB-lite"/>
    </source>
</evidence>
<evidence type="ECO:0000259" key="3">
    <source>
        <dbReference type="PROSITE" id="PS50157"/>
    </source>
</evidence>
<keyword evidence="5" id="KW-1185">Reference proteome</keyword>
<dbReference type="Proteomes" id="UP000828390">
    <property type="component" value="Unassembled WGS sequence"/>
</dbReference>
<dbReference type="OrthoDB" id="6102286at2759"/>
<feature type="compositionally biased region" description="Polar residues" evidence="2">
    <location>
        <begin position="1239"/>
        <end position="1249"/>
    </location>
</feature>
<keyword evidence="1" id="KW-0479">Metal-binding</keyword>
<evidence type="ECO:0000313" key="4">
    <source>
        <dbReference type="EMBL" id="KAH3868729.1"/>
    </source>
</evidence>
<feature type="compositionally biased region" description="Basic and acidic residues" evidence="2">
    <location>
        <begin position="747"/>
        <end position="757"/>
    </location>
</feature>
<organism evidence="4 5">
    <name type="scientific">Dreissena polymorpha</name>
    <name type="common">Zebra mussel</name>
    <name type="synonym">Mytilus polymorpha</name>
    <dbReference type="NCBI Taxonomy" id="45954"/>
    <lineage>
        <taxon>Eukaryota</taxon>
        <taxon>Metazoa</taxon>
        <taxon>Spiralia</taxon>
        <taxon>Lophotrochozoa</taxon>
        <taxon>Mollusca</taxon>
        <taxon>Bivalvia</taxon>
        <taxon>Autobranchia</taxon>
        <taxon>Heteroconchia</taxon>
        <taxon>Euheterodonta</taxon>
        <taxon>Imparidentia</taxon>
        <taxon>Neoheterodontei</taxon>
        <taxon>Myida</taxon>
        <taxon>Dreissenoidea</taxon>
        <taxon>Dreissenidae</taxon>
        <taxon>Dreissena</taxon>
    </lineage>
</organism>
<feature type="compositionally biased region" description="Polar residues" evidence="2">
    <location>
        <begin position="238"/>
        <end position="253"/>
    </location>
</feature>
<feature type="compositionally biased region" description="Basic and acidic residues" evidence="2">
    <location>
        <begin position="1279"/>
        <end position="1288"/>
    </location>
</feature>
<feature type="compositionally biased region" description="Basic and acidic residues" evidence="2">
    <location>
        <begin position="140"/>
        <end position="156"/>
    </location>
</feature>
<evidence type="ECO:0000256" key="1">
    <source>
        <dbReference type="PROSITE-ProRule" id="PRU00042"/>
    </source>
</evidence>
<feature type="compositionally biased region" description="Basic and acidic residues" evidence="2">
    <location>
        <begin position="1225"/>
        <end position="1237"/>
    </location>
</feature>